<sequence length="53" mass="6316">MEIGTPMSLTPAEYQDYSMQQSLRSYFRQKNEEEFQKATNKQFNLTDMQFNIG</sequence>
<reference evidence="1" key="1">
    <citation type="journal article" date="2013" name="Environ. Microbiol.">
        <title>Microbiota from the distal guts of lean and obese adolescents exhibit partial functional redundancy besides clear differences in community structure.</title>
        <authorList>
            <person name="Ferrer M."/>
            <person name="Ruiz A."/>
            <person name="Lanza F."/>
            <person name="Haange S.B."/>
            <person name="Oberbach A."/>
            <person name="Till H."/>
            <person name="Bargiela R."/>
            <person name="Campoy C."/>
            <person name="Segura M.T."/>
            <person name="Richter M."/>
            <person name="von Bergen M."/>
            <person name="Seifert J."/>
            <person name="Suarez A."/>
        </authorList>
    </citation>
    <scope>NUCLEOTIDE SEQUENCE</scope>
</reference>
<proteinExistence type="predicted"/>
<dbReference type="EMBL" id="AJWY01003599">
    <property type="protein sequence ID" value="EKC74879.1"/>
    <property type="molecule type" value="Genomic_DNA"/>
</dbReference>
<comment type="caution">
    <text evidence="1">The sequence shown here is derived from an EMBL/GenBank/DDBJ whole genome shotgun (WGS) entry which is preliminary data.</text>
</comment>
<dbReference type="AlphaFoldDB" id="K1U4I7"/>
<accession>K1U4I7</accession>
<name>K1U4I7_9ZZZZ</name>
<gene>
    <name evidence="1" type="ORF">LEA_05518</name>
</gene>
<feature type="non-terminal residue" evidence="1">
    <location>
        <position position="53"/>
    </location>
</feature>
<organism evidence="1">
    <name type="scientific">human gut metagenome</name>
    <dbReference type="NCBI Taxonomy" id="408170"/>
    <lineage>
        <taxon>unclassified sequences</taxon>
        <taxon>metagenomes</taxon>
        <taxon>organismal metagenomes</taxon>
    </lineage>
</organism>
<evidence type="ECO:0000313" key="1">
    <source>
        <dbReference type="EMBL" id="EKC74879.1"/>
    </source>
</evidence>
<protein>
    <submittedName>
        <fullName evidence="1">Uncharacterized protein</fullName>
    </submittedName>
</protein>